<reference evidence="2 3" key="1">
    <citation type="submission" date="2020-08" db="EMBL/GenBank/DDBJ databases">
        <title>Genomic Encyclopedia of Type Strains, Phase IV (KMG-IV): sequencing the most valuable type-strain genomes for metagenomic binning, comparative biology and taxonomic classification.</title>
        <authorList>
            <person name="Goeker M."/>
        </authorList>
    </citation>
    <scope>NUCLEOTIDE SEQUENCE [LARGE SCALE GENOMIC DNA]</scope>
    <source>
        <strain evidence="2 3">DSM 21458</strain>
    </source>
</reference>
<organism evidence="2 3">
    <name type="scientific">Deinobacterium chartae</name>
    <dbReference type="NCBI Taxonomy" id="521158"/>
    <lineage>
        <taxon>Bacteria</taxon>
        <taxon>Thermotogati</taxon>
        <taxon>Deinococcota</taxon>
        <taxon>Deinococci</taxon>
        <taxon>Deinococcales</taxon>
        <taxon>Deinococcaceae</taxon>
        <taxon>Deinobacterium</taxon>
    </lineage>
</organism>
<keyword evidence="1" id="KW-0472">Membrane</keyword>
<gene>
    <name evidence="2" type="ORF">HNR42_001397</name>
</gene>
<comment type="caution">
    <text evidence="2">The sequence shown here is derived from an EMBL/GenBank/DDBJ whole genome shotgun (WGS) entry which is preliminary data.</text>
</comment>
<keyword evidence="3" id="KW-1185">Reference proteome</keyword>
<evidence type="ECO:0000313" key="2">
    <source>
        <dbReference type="EMBL" id="MBB6097974.1"/>
    </source>
</evidence>
<dbReference type="RefSeq" id="WP_246351164.1">
    <property type="nucleotide sequence ID" value="NZ_JACHHG010000004.1"/>
</dbReference>
<sequence>MVDPILPEIGHRLGASAAQVELLFSTCLGVMAVLIAGTGVMALAAAALDRARAQDPASHAAPASRERTA</sequence>
<dbReference type="Proteomes" id="UP000569951">
    <property type="component" value="Unassembled WGS sequence"/>
</dbReference>
<evidence type="ECO:0000256" key="1">
    <source>
        <dbReference type="SAM" id="Phobius"/>
    </source>
</evidence>
<feature type="transmembrane region" description="Helical" evidence="1">
    <location>
        <begin position="22"/>
        <end position="48"/>
    </location>
</feature>
<name>A0A841HZ78_9DEIO</name>
<dbReference type="EMBL" id="JACHHG010000004">
    <property type="protein sequence ID" value="MBB6097974.1"/>
    <property type="molecule type" value="Genomic_DNA"/>
</dbReference>
<keyword evidence="1" id="KW-0812">Transmembrane</keyword>
<keyword evidence="1" id="KW-1133">Transmembrane helix</keyword>
<evidence type="ECO:0000313" key="3">
    <source>
        <dbReference type="Proteomes" id="UP000569951"/>
    </source>
</evidence>
<accession>A0A841HZ78</accession>
<proteinExistence type="predicted"/>
<dbReference type="AlphaFoldDB" id="A0A841HZ78"/>
<protein>
    <submittedName>
        <fullName evidence="2">UPF0716 family protein affecting phage T7 exclusion</fullName>
    </submittedName>
</protein>